<feature type="transmembrane region" description="Helical" evidence="1">
    <location>
        <begin position="244"/>
        <end position="265"/>
    </location>
</feature>
<feature type="transmembrane region" description="Helical" evidence="1">
    <location>
        <begin position="67"/>
        <end position="88"/>
    </location>
</feature>
<feature type="transmembrane region" description="Helical" evidence="1">
    <location>
        <begin position="34"/>
        <end position="52"/>
    </location>
</feature>
<reference evidence="2 3" key="1">
    <citation type="journal article" date="2021" name="Int. J. Syst. Evol. Microbiol.">
        <title>Lentilactobacillus fungorum sp. nov., isolated from spent mushroom substrates.</title>
        <authorList>
            <person name="Tohno M."/>
            <person name="Tanizawa Y."/>
            <person name="Kojima Y."/>
            <person name="Sakamoto M."/>
            <person name="Ohkuma M."/>
            <person name="Kobayashi H."/>
        </authorList>
    </citation>
    <scope>NUCLEOTIDE SEQUENCE [LARGE SCALE GENOMIC DNA]</scope>
    <source>
        <strain evidence="2 3">YK48G</strain>
    </source>
</reference>
<sequence>MGIRAGNNVEVMFTETGIMIKSPQKPLNIKKRRWRTVILTVLMTIIFLSYFLVRRITYVSLTGGESVATACLGLSTMSGLISFTISFIQLKRAKESVVQAISWRNFPTIVAAGALISFMVMAGLFWLIGNIFKGAKFDLVTSTAVFGVITLIITQMMANVVPQLSSRLLTNTFIAIIVSGMVLAMLSNQNLYWWKRNLSFLGTIDAQNAWEFNLTLIFSGLILIALIDYLFVSLKRVFNRNRRLLVLRILLTLLALDLAFVGIFPNNLQLHLLHNRVAGSLVYLVLALILSIKWLLPNISSDFLHLSWLIAGALLLGEILFQVVGYLSLTAFEILAFLLAFSWLVMLFERLNDYLEPTRIRHYVVK</sequence>
<evidence type="ECO:0000313" key="2">
    <source>
        <dbReference type="EMBL" id="GHP14103.1"/>
    </source>
</evidence>
<keyword evidence="1" id="KW-0472">Membrane</keyword>
<gene>
    <name evidence="2" type="ORF">YK48G_15280</name>
</gene>
<protein>
    <submittedName>
        <fullName evidence="2">Transcriptional regulator</fullName>
    </submittedName>
</protein>
<dbReference type="Proteomes" id="UP000604765">
    <property type="component" value="Unassembled WGS sequence"/>
</dbReference>
<feature type="transmembrane region" description="Helical" evidence="1">
    <location>
        <begin position="214"/>
        <end position="232"/>
    </location>
</feature>
<evidence type="ECO:0000256" key="1">
    <source>
        <dbReference type="SAM" id="Phobius"/>
    </source>
</evidence>
<feature type="transmembrane region" description="Helical" evidence="1">
    <location>
        <begin position="277"/>
        <end position="296"/>
    </location>
</feature>
<keyword evidence="3" id="KW-1185">Reference proteome</keyword>
<dbReference type="EMBL" id="BNJR01000014">
    <property type="protein sequence ID" value="GHP14103.1"/>
    <property type="molecule type" value="Genomic_DNA"/>
</dbReference>
<feature type="transmembrane region" description="Helical" evidence="1">
    <location>
        <begin position="334"/>
        <end position="351"/>
    </location>
</feature>
<feature type="transmembrane region" description="Helical" evidence="1">
    <location>
        <begin position="109"/>
        <end position="128"/>
    </location>
</feature>
<feature type="transmembrane region" description="Helical" evidence="1">
    <location>
        <begin position="173"/>
        <end position="194"/>
    </location>
</feature>
<comment type="caution">
    <text evidence="2">The sequence shown here is derived from an EMBL/GenBank/DDBJ whole genome shotgun (WGS) entry which is preliminary data.</text>
</comment>
<evidence type="ECO:0000313" key="3">
    <source>
        <dbReference type="Proteomes" id="UP000604765"/>
    </source>
</evidence>
<feature type="transmembrane region" description="Helical" evidence="1">
    <location>
        <begin position="308"/>
        <end position="328"/>
    </location>
</feature>
<organism evidence="2 3">
    <name type="scientific">Lentilactobacillus fungorum</name>
    <dbReference type="NCBI Taxonomy" id="2201250"/>
    <lineage>
        <taxon>Bacteria</taxon>
        <taxon>Bacillati</taxon>
        <taxon>Bacillota</taxon>
        <taxon>Bacilli</taxon>
        <taxon>Lactobacillales</taxon>
        <taxon>Lactobacillaceae</taxon>
        <taxon>Lentilactobacillus</taxon>
    </lineage>
</organism>
<feature type="transmembrane region" description="Helical" evidence="1">
    <location>
        <begin position="140"/>
        <end position="161"/>
    </location>
</feature>
<name>A0ABQ3VYY4_9LACO</name>
<keyword evidence="1" id="KW-1133">Transmembrane helix</keyword>
<keyword evidence="1" id="KW-0812">Transmembrane</keyword>
<accession>A0ABQ3VYY4</accession>
<proteinExistence type="predicted"/>